<comment type="caution">
    <text evidence="2">The sequence shown here is derived from an EMBL/GenBank/DDBJ whole genome shotgun (WGS) entry which is preliminary data.</text>
</comment>
<dbReference type="EMBL" id="ACZI02000003">
    <property type="protein sequence ID" value="EFV15001.2"/>
    <property type="molecule type" value="Genomic_DNA"/>
</dbReference>
<evidence type="ECO:0000313" key="3">
    <source>
        <dbReference type="Proteomes" id="UP000004816"/>
    </source>
</evidence>
<name>E5XL19_SEGRC</name>
<dbReference type="AlphaFoldDB" id="E5XL19"/>
<reference evidence="2 3" key="1">
    <citation type="journal article" date="2011" name="Stand. Genomic Sci.">
        <title>High quality draft genome sequence of Segniliparus rugosus CDC 945(T)= (ATCC BAA-974(T)).</title>
        <authorList>
            <person name="Earl A.M."/>
            <person name="Desjardins C.A."/>
            <person name="Fitzgerald M.G."/>
            <person name="Arachchi H.M."/>
            <person name="Zeng Q."/>
            <person name="Mehta T."/>
            <person name="Griggs A."/>
            <person name="Birren B.W."/>
            <person name="Toney N.C."/>
            <person name="Carr J."/>
            <person name="Posey J."/>
            <person name="Butler W.R."/>
        </authorList>
    </citation>
    <scope>NUCLEOTIDE SEQUENCE [LARGE SCALE GENOMIC DNA]</scope>
    <source>
        <strain evidence="3">ATCC BAA-974 / DSM 45345 / CCUG 50838 / CIP 108380 / JCM 13579 / CDC 945</strain>
    </source>
</reference>
<accession>E5XL19</accession>
<feature type="chain" id="PRO_5039491817" description="Lipoprotein" evidence="1">
    <location>
        <begin position="20"/>
        <end position="228"/>
    </location>
</feature>
<dbReference type="STRING" id="679197.HMPREF9336_00188"/>
<gene>
    <name evidence="2" type="ORF">HMPREF9336_00188</name>
</gene>
<dbReference type="PROSITE" id="PS51257">
    <property type="entry name" value="PROKAR_LIPOPROTEIN"/>
    <property type="match status" value="1"/>
</dbReference>
<sequence length="228" mass="24762">MARSLLAAAVLLVSCFALPEESAEADPPCPDHYLWGQATLLLSAPASAEQVGAALPSDLALDLRVGDGWQPPAVGTQGPFFMTQRREPSNAARSSLYVSVQRSKTGESLEAEIRKDQTNNVHVSMPPRPGEEGWSIEIVQDSAADYQGFPSWFRRVRDIYRLADGRVCSQREESQREIAVKTPANAYLITVHSSVSPPSFPDRGDGPLPAQTDFDSAAEQVRTGLALR</sequence>
<proteinExistence type="predicted"/>
<keyword evidence="3" id="KW-1185">Reference proteome</keyword>
<evidence type="ECO:0008006" key="4">
    <source>
        <dbReference type="Google" id="ProtNLM"/>
    </source>
</evidence>
<dbReference type="Proteomes" id="UP000004816">
    <property type="component" value="Unassembled WGS sequence"/>
</dbReference>
<dbReference type="RefSeq" id="WP_021030513.1">
    <property type="nucleotide sequence ID" value="NZ_KI391954.1"/>
</dbReference>
<keyword evidence="1" id="KW-0732">Signal</keyword>
<protein>
    <recommendedName>
        <fullName evidence="4">Lipoprotein</fullName>
    </recommendedName>
</protein>
<dbReference type="HOGENOM" id="CLU_1219038_0_0_11"/>
<evidence type="ECO:0000256" key="1">
    <source>
        <dbReference type="SAM" id="SignalP"/>
    </source>
</evidence>
<evidence type="ECO:0000313" key="2">
    <source>
        <dbReference type="EMBL" id="EFV15001.2"/>
    </source>
</evidence>
<organism evidence="2 3">
    <name type="scientific">Segniliparus rugosus (strain ATCC BAA-974 / DSM 45345 / CCUG 50838 / CIP 108380 / JCM 13579 / CDC 945)</name>
    <dbReference type="NCBI Taxonomy" id="679197"/>
    <lineage>
        <taxon>Bacteria</taxon>
        <taxon>Bacillati</taxon>
        <taxon>Actinomycetota</taxon>
        <taxon>Actinomycetes</taxon>
        <taxon>Mycobacteriales</taxon>
        <taxon>Segniliparaceae</taxon>
        <taxon>Segniliparus</taxon>
    </lineage>
</organism>
<feature type="signal peptide" evidence="1">
    <location>
        <begin position="1"/>
        <end position="19"/>
    </location>
</feature>
<dbReference type="OrthoDB" id="9858153at2"/>